<dbReference type="AlphaFoldDB" id="A0A554NCI0"/>
<dbReference type="GO" id="GO:0044281">
    <property type="term" value="P:small molecule metabolic process"/>
    <property type="evidence" value="ECO:0007669"/>
    <property type="project" value="UniProtKB-ARBA"/>
</dbReference>
<gene>
    <name evidence="3" type="ORF">DP107_04260</name>
</gene>
<dbReference type="InterPro" id="IPR036291">
    <property type="entry name" value="NAD(P)-bd_dom_sf"/>
</dbReference>
<reference evidence="3 4" key="1">
    <citation type="submission" date="2018-06" db="EMBL/GenBank/DDBJ databases">
        <title>Natronomonas sp. F16-60 a new haloarchaeon isolated from a solar saltern of Isla Cristina, Huelva, Spain.</title>
        <authorList>
            <person name="Duran-Viseras A."/>
            <person name="Sanchez-Porro C."/>
            <person name="Ventosa A."/>
        </authorList>
    </citation>
    <scope>NUCLEOTIDE SEQUENCE [LARGE SCALE GENOMIC DNA]</scope>
    <source>
        <strain evidence="3 4">F16-60</strain>
    </source>
</reference>
<dbReference type="Pfam" id="PF08240">
    <property type="entry name" value="ADH_N"/>
    <property type="match status" value="1"/>
</dbReference>
<dbReference type="OrthoDB" id="8709at2157"/>
<sequence length="357" mass="37809">MKAVYYDEHGDTDVIEHGDLPDPEVGRDECLVDIRAGGLNHLDVWTRRGMPSPGEFPHIPGSDGAGVVSAVGEDVDRFEAGDRVAVAPGTSCGSCEFCRDGDYSHCANFQLIGEHTRGVHSEQAAVPEDNLVGVPDHVDFVRAAAAPLVFQTAWRMMTTRAEVGQGEKVLVHGASGGVGHAAVQIADNAGAEVWATASSEAKLELAADCGADHLINYDEDDFVDELRSDTGGRGADVVVDHVGAATWQDSISACAKGGRLVTCGATSGPKPETDISQIFWKQLDILGSTMGTPGEMDDVLSLVWDGTLTPYIREVLPMSETPRAHEMLQDREGFGSVVVVPDSQYEAGTYGDVTGSI</sequence>
<dbReference type="Gene3D" id="3.90.180.10">
    <property type="entry name" value="Medium-chain alcohol dehydrogenases, catalytic domain"/>
    <property type="match status" value="1"/>
</dbReference>
<dbReference type="GO" id="GO:0030554">
    <property type="term" value="F:adenyl nucleotide binding"/>
    <property type="evidence" value="ECO:0007669"/>
    <property type="project" value="UniProtKB-ARBA"/>
</dbReference>
<organism evidence="3 4">
    <name type="scientific">Haloglomus irregulare</name>
    <dbReference type="NCBI Taxonomy" id="2234134"/>
    <lineage>
        <taxon>Archaea</taxon>
        <taxon>Methanobacteriati</taxon>
        <taxon>Methanobacteriota</taxon>
        <taxon>Stenosarchaea group</taxon>
        <taxon>Halobacteria</taxon>
        <taxon>Halobacteriales</taxon>
        <taxon>Natronomonadaceae</taxon>
        <taxon>Haloglomus</taxon>
    </lineage>
</organism>
<dbReference type="SMART" id="SM00829">
    <property type="entry name" value="PKS_ER"/>
    <property type="match status" value="1"/>
</dbReference>
<dbReference type="Pfam" id="PF00107">
    <property type="entry name" value="ADH_zinc_N"/>
    <property type="match status" value="1"/>
</dbReference>
<evidence type="ECO:0000259" key="2">
    <source>
        <dbReference type="SMART" id="SM00829"/>
    </source>
</evidence>
<keyword evidence="1" id="KW-0521">NADP</keyword>
<dbReference type="CDD" id="cd08266">
    <property type="entry name" value="Zn_ADH_like1"/>
    <property type="match status" value="1"/>
</dbReference>
<dbReference type="InterPro" id="IPR013149">
    <property type="entry name" value="ADH-like_C"/>
</dbReference>
<dbReference type="SUPFAM" id="SSF51735">
    <property type="entry name" value="NAD(P)-binding Rossmann-fold domains"/>
    <property type="match status" value="1"/>
</dbReference>
<evidence type="ECO:0000313" key="3">
    <source>
        <dbReference type="EMBL" id="TSD15074.1"/>
    </source>
</evidence>
<dbReference type="InParanoid" id="A0A554NCI0"/>
<comment type="caution">
    <text evidence="3">The sequence shown here is derived from an EMBL/GenBank/DDBJ whole genome shotgun (WGS) entry which is preliminary data.</text>
</comment>
<protein>
    <submittedName>
        <fullName evidence="3">Alcohol dehydrogenase</fullName>
    </submittedName>
</protein>
<dbReference type="GO" id="GO:0016616">
    <property type="term" value="F:oxidoreductase activity, acting on the CH-OH group of donors, NAD or NADP as acceptor"/>
    <property type="evidence" value="ECO:0007669"/>
    <property type="project" value="UniProtKB-ARBA"/>
</dbReference>
<proteinExistence type="predicted"/>
<evidence type="ECO:0000313" key="4">
    <source>
        <dbReference type="Proteomes" id="UP000319894"/>
    </source>
</evidence>
<feature type="domain" description="Enoyl reductase (ER)" evidence="2">
    <location>
        <begin position="10"/>
        <end position="339"/>
    </location>
</feature>
<keyword evidence="4" id="KW-1185">Reference proteome</keyword>
<dbReference type="InterPro" id="IPR020843">
    <property type="entry name" value="ER"/>
</dbReference>
<dbReference type="PANTHER" id="PTHR44154:SF1">
    <property type="entry name" value="QUINONE OXIDOREDUCTASE"/>
    <property type="match status" value="1"/>
</dbReference>
<dbReference type="SUPFAM" id="SSF50129">
    <property type="entry name" value="GroES-like"/>
    <property type="match status" value="1"/>
</dbReference>
<dbReference type="PANTHER" id="PTHR44154">
    <property type="entry name" value="QUINONE OXIDOREDUCTASE"/>
    <property type="match status" value="1"/>
</dbReference>
<dbReference type="EMBL" id="QMDX01000002">
    <property type="protein sequence ID" value="TSD15074.1"/>
    <property type="molecule type" value="Genomic_DNA"/>
</dbReference>
<dbReference type="InterPro" id="IPR051603">
    <property type="entry name" value="Zinc-ADH_QOR/CCCR"/>
</dbReference>
<dbReference type="Proteomes" id="UP000319894">
    <property type="component" value="Unassembled WGS sequence"/>
</dbReference>
<dbReference type="GO" id="GO:0043168">
    <property type="term" value="F:anion binding"/>
    <property type="evidence" value="ECO:0007669"/>
    <property type="project" value="UniProtKB-ARBA"/>
</dbReference>
<accession>A0A554NCI0</accession>
<dbReference type="InterPro" id="IPR011032">
    <property type="entry name" value="GroES-like_sf"/>
</dbReference>
<dbReference type="InterPro" id="IPR013154">
    <property type="entry name" value="ADH-like_N"/>
</dbReference>
<evidence type="ECO:0000256" key="1">
    <source>
        <dbReference type="ARBA" id="ARBA00022857"/>
    </source>
</evidence>
<name>A0A554NCI0_9EURY</name>
<dbReference type="RefSeq" id="WP_144260915.1">
    <property type="nucleotide sequence ID" value="NZ_QMDX01000002.1"/>
</dbReference>